<accession>A0A844GED9</accession>
<keyword evidence="1" id="KW-0175">Coiled coil</keyword>
<dbReference type="InterPro" id="IPR047675">
    <property type="entry name" value="Putative_zinc-bd"/>
</dbReference>
<dbReference type="AlphaFoldDB" id="A0A844GED9"/>
<proteinExistence type="predicted"/>
<comment type="caution">
    <text evidence="3">The sequence shown here is derived from an EMBL/GenBank/DDBJ whole genome shotgun (WGS) entry which is preliminary data.</text>
</comment>
<evidence type="ECO:0000313" key="4">
    <source>
        <dbReference type="Proteomes" id="UP000446658"/>
    </source>
</evidence>
<evidence type="ECO:0000256" key="1">
    <source>
        <dbReference type="SAM" id="Coils"/>
    </source>
</evidence>
<evidence type="ECO:0000256" key="2">
    <source>
        <dbReference type="SAM" id="MobiDB-lite"/>
    </source>
</evidence>
<reference evidence="3 4" key="1">
    <citation type="submission" date="2019-11" db="EMBL/GenBank/DDBJ databases">
        <title>Draft genome sequence of Paludibacterium sp. dN18-1.</title>
        <authorList>
            <person name="Im W.-T."/>
        </authorList>
    </citation>
    <scope>NUCLEOTIDE SEQUENCE [LARGE SCALE GENOMIC DNA]</scope>
    <source>
        <strain evidence="4">dN 18-1</strain>
    </source>
</reference>
<feature type="coiled-coil region" evidence="1">
    <location>
        <begin position="117"/>
        <end position="144"/>
    </location>
</feature>
<feature type="region of interest" description="Disordered" evidence="2">
    <location>
        <begin position="1"/>
        <end position="47"/>
    </location>
</feature>
<dbReference type="NCBIfam" id="NF041373">
    <property type="entry name" value="HGG_STG"/>
    <property type="match status" value="1"/>
</dbReference>
<organism evidence="3 4">
    <name type="scientific">Paludibacterium denitrificans</name>
    <dbReference type="NCBI Taxonomy" id="2675226"/>
    <lineage>
        <taxon>Bacteria</taxon>
        <taxon>Pseudomonadati</taxon>
        <taxon>Pseudomonadota</taxon>
        <taxon>Betaproteobacteria</taxon>
        <taxon>Neisseriales</taxon>
        <taxon>Chromobacteriaceae</taxon>
        <taxon>Paludibacterium</taxon>
    </lineage>
</organism>
<keyword evidence="4" id="KW-1185">Reference proteome</keyword>
<evidence type="ECO:0000313" key="3">
    <source>
        <dbReference type="EMBL" id="MTD34019.1"/>
    </source>
</evidence>
<dbReference type="RefSeq" id="WP_230371202.1">
    <property type="nucleotide sequence ID" value="NZ_WLYX01000001.1"/>
</dbReference>
<name>A0A844GED9_9NEIS</name>
<sequence>MPKCGASTRKGGKCQREALHGKRRCALHGGKSTGPVGHKNAAKPGSLYSTYMTPEEQEIASQLELGRVDEELRLTRIRLMRALKLEQERGGTAELDERIERDGAENVSARMEEKYKVRDYAGMIDRLTARIESLEARRAYLMGQEQERRMRELDLAEKERAASGLMGGVDFTVRRAGEELGDAPSN</sequence>
<protein>
    <submittedName>
        <fullName evidence="3">Uncharacterized protein</fullName>
    </submittedName>
</protein>
<dbReference type="Proteomes" id="UP000446658">
    <property type="component" value="Unassembled WGS sequence"/>
</dbReference>
<gene>
    <name evidence="3" type="ORF">GKE73_16415</name>
</gene>
<dbReference type="EMBL" id="WLYX01000001">
    <property type="protein sequence ID" value="MTD34019.1"/>
    <property type="molecule type" value="Genomic_DNA"/>
</dbReference>